<feature type="compositionally biased region" description="Basic and acidic residues" evidence="1">
    <location>
        <begin position="67"/>
        <end position="93"/>
    </location>
</feature>
<protein>
    <submittedName>
        <fullName evidence="2">Uncharacterized protein</fullName>
    </submittedName>
</protein>
<reference evidence="2" key="1">
    <citation type="submission" date="2020-02" db="EMBL/GenBank/DDBJ databases">
        <authorList>
            <person name="Meier V. D."/>
        </authorList>
    </citation>
    <scope>NUCLEOTIDE SEQUENCE</scope>
    <source>
        <strain evidence="2">AVDCRST_MAG27</strain>
    </source>
</reference>
<feature type="non-terminal residue" evidence="2">
    <location>
        <position position="180"/>
    </location>
</feature>
<feature type="region of interest" description="Disordered" evidence="1">
    <location>
        <begin position="1"/>
        <end position="180"/>
    </location>
</feature>
<organism evidence="2">
    <name type="scientific">uncultured Craurococcus sp</name>
    <dbReference type="NCBI Taxonomy" id="1135998"/>
    <lineage>
        <taxon>Bacteria</taxon>
        <taxon>Pseudomonadati</taxon>
        <taxon>Pseudomonadota</taxon>
        <taxon>Alphaproteobacteria</taxon>
        <taxon>Acetobacterales</taxon>
        <taxon>Acetobacteraceae</taxon>
        <taxon>Craurococcus</taxon>
        <taxon>environmental samples</taxon>
    </lineage>
</organism>
<feature type="compositionally biased region" description="Low complexity" evidence="1">
    <location>
        <begin position="94"/>
        <end position="108"/>
    </location>
</feature>
<gene>
    <name evidence="2" type="ORF">AVDCRST_MAG27-2645</name>
</gene>
<name>A0A6J4IY05_9PROT</name>
<dbReference type="AlphaFoldDB" id="A0A6J4IY05"/>
<accession>A0A6J4IY05</accession>
<feature type="compositionally biased region" description="Basic and acidic residues" evidence="1">
    <location>
        <begin position="44"/>
        <end position="56"/>
    </location>
</feature>
<evidence type="ECO:0000313" key="2">
    <source>
        <dbReference type="EMBL" id="CAA9263229.1"/>
    </source>
</evidence>
<feature type="compositionally biased region" description="Low complexity" evidence="1">
    <location>
        <begin position="135"/>
        <end position="147"/>
    </location>
</feature>
<feature type="non-terminal residue" evidence="2">
    <location>
        <position position="1"/>
    </location>
</feature>
<feature type="compositionally biased region" description="Basic and acidic residues" evidence="1">
    <location>
        <begin position="19"/>
        <end position="31"/>
    </location>
</feature>
<dbReference type="EMBL" id="CADCTD010000124">
    <property type="protein sequence ID" value="CAA9263229.1"/>
    <property type="molecule type" value="Genomic_DNA"/>
</dbReference>
<evidence type="ECO:0000256" key="1">
    <source>
        <dbReference type="SAM" id="MobiDB-lite"/>
    </source>
</evidence>
<proteinExistence type="predicted"/>
<sequence>EPTPCDPRPCRRRGGRAAAARDRHRPDRAAGDARLGAHPLGHRAHGDDADERDARQADQPAGAGAVREPEGEAVRHLRNRRADRAGPGDDRCGEPAAGAARCRAPGGADEPAVAHGPRLRPRLCAEPAAQPPRGPAGAAGLSRQQQPQRRRAAHRGAGAHVDPAAHHHAGRAQHDAPAEL</sequence>